<proteinExistence type="inferred from homology"/>
<evidence type="ECO:0000313" key="8">
    <source>
        <dbReference type="Proteomes" id="UP000594015"/>
    </source>
</evidence>
<dbReference type="KEGG" id="barh:WN72_14160"/>
<keyword evidence="3 7" id="KW-0223">Dioxygenase</keyword>
<dbReference type="GO" id="GO:0046872">
    <property type="term" value="F:metal ion binding"/>
    <property type="evidence" value="ECO:0007669"/>
    <property type="project" value="UniProtKB-KW"/>
</dbReference>
<evidence type="ECO:0000259" key="6">
    <source>
        <dbReference type="Pfam" id="PF02668"/>
    </source>
</evidence>
<dbReference type="Proteomes" id="UP000594015">
    <property type="component" value="Chromosome"/>
</dbReference>
<keyword evidence="2" id="KW-0479">Metal-binding</keyword>
<name>A0AAE7NL77_9BRAD</name>
<comment type="similarity">
    <text evidence="1">Belongs to the TfdA dioxygenase family.</text>
</comment>
<dbReference type="InterPro" id="IPR042098">
    <property type="entry name" value="TauD-like_sf"/>
</dbReference>
<dbReference type="PANTHER" id="PTHR30468:SF1">
    <property type="entry name" value="ALPHA-KETOGLUTARATE-DEPENDENT SULFONATE DIOXYGENASE"/>
    <property type="match status" value="1"/>
</dbReference>
<evidence type="ECO:0000256" key="4">
    <source>
        <dbReference type="ARBA" id="ARBA00023002"/>
    </source>
</evidence>
<sequence>MAVVLEKPVAETTGQNLSIRPYKPLIGAVIENVDLAKPLSDRNRQDLNRALVEHGVIFIRNQALNDAHHVELASIFGKPIRKNIYLPSVSEFPEIEVIAHDEHTKSGGTDNWHVDVSWQREPPKATVLHIKQVPAGGGGDTIWASSSAAFDLLDPDLARYFEKLTAVNTFIASPKKAALSDLLSGYAAGHRETAEEGLARVHEANSRFPPIEVPVVKTHPETGRKLIFVNEAHTSHLLGVSKTASQSLLNYLYDVIKTPEIQARFEWQEGDVAIWDNRQVQHYAVRDYGKAPRRIHRVTLEYDGVF</sequence>
<dbReference type="InterPro" id="IPR003819">
    <property type="entry name" value="TauD/TfdA-like"/>
</dbReference>
<dbReference type="SUPFAM" id="SSF51197">
    <property type="entry name" value="Clavaminate synthase-like"/>
    <property type="match status" value="1"/>
</dbReference>
<dbReference type="RefSeq" id="WP_092214443.1">
    <property type="nucleotide sequence ID" value="NZ_CP030050.1"/>
</dbReference>
<dbReference type="Pfam" id="PF02668">
    <property type="entry name" value="TauD"/>
    <property type="match status" value="1"/>
</dbReference>
<organism evidence="7 8">
    <name type="scientific">Bradyrhizobium arachidis</name>
    <dbReference type="NCBI Taxonomy" id="858423"/>
    <lineage>
        <taxon>Bacteria</taxon>
        <taxon>Pseudomonadati</taxon>
        <taxon>Pseudomonadota</taxon>
        <taxon>Alphaproteobacteria</taxon>
        <taxon>Hyphomicrobiales</taxon>
        <taxon>Nitrobacteraceae</taxon>
        <taxon>Bradyrhizobium</taxon>
    </lineage>
</organism>
<evidence type="ECO:0000256" key="1">
    <source>
        <dbReference type="ARBA" id="ARBA00005896"/>
    </source>
</evidence>
<evidence type="ECO:0000313" key="7">
    <source>
        <dbReference type="EMBL" id="QOZ67326.1"/>
    </source>
</evidence>
<feature type="domain" description="TauD/TfdA-like" evidence="6">
    <location>
        <begin position="19"/>
        <end position="299"/>
    </location>
</feature>
<dbReference type="GO" id="GO:0005737">
    <property type="term" value="C:cytoplasm"/>
    <property type="evidence" value="ECO:0007669"/>
    <property type="project" value="TreeGrafter"/>
</dbReference>
<evidence type="ECO:0000256" key="2">
    <source>
        <dbReference type="ARBA" id="ARBA00022723"/>
    </source>
</evidence>
<dbReference type="EMBL" id="CP030050">
    <property type="protein sequence ID" value="QOZ67326.1"/>
    <property type="molecule type" value="Genomic_DNA"/>
</dbReference>
<gene>
    <name evidence="7" type="ORF">WN72_14160</name>
</gene>
<protein>
    <submittedName>
        <fullName evidence="7">Taurine dioxygenase</fullName>
    </submittedName>
</protein>
<accession>A0AAE7NL77</accession>
<evidence type="ECO:0000256" key="3">
    <source>
        <dbReference type="ARBA" id="ARBA00022964"/>
    </source>
</evidence>
<dbReference type="AlphaFoldDB" id="A0AAE7NL77"/>
<reference evidence="7 8" key="1">
    <citation type="submission" date="2018-06" db="EMBL/GenBank/DDBJ databases">
        <title>Comparative genomics of Bradyrhizobium nodulating Arachidis hypogaea.</title>
        <authorList>
            <person name="Li Y."/>
        </authorList>
    </citation>
    <scope>NUCLEOTIDE SEQUENCE [LARGE SCALE GENOMIC DNA]</scope>
    <source>
        <strain evidence="7 8">CCBAU 051107</strain>
    </source>
</reference>
<evidence type="ECO:0000256" key="5">
    <source>
        <dbReference type="ARBA" id="ARBA00023004"/>
    </source>
</evidence>
<keyword evidence="5" id="KW-0408">Iron</keyword>
<dbReference type="InterPro" id="IPR051323">
    <property type="entry name" value="AtsK-like"/>
</dbReference>
<dbReference type="Gene3D" id="3.60.130.10">
    <property type="entry name" value="Clavaminate synthase-like"/>
    <property type="match status" value="1"/>
</dbReference>
<keyword evidence="4" id="KW-0560">Oxidoreductase</keyword>
<dbReference type="GO" id="GO:0016706">
    <property type="term" value="F:2-oxoglutarate-dependent dioxygenase activity"/>
    <property type="evidence" value="ECO:0007669"/>
    <property type="project" value="UniProtKB-ARBA"/>
</dbReference>
<dbReference type="PANTHER" id="PTHR30468">
    <property type="entry name" value="ALPHA-KETOGLUTARATE-DEPENDENT SULFONATE DIOXYGENASE"/>
    <property type="match status" value="1"/>
</dbReference>